<sequence length="136" mass="14256">MKRTKAKTAVDPCSVDERIGTRELISLAVAVEKSLALAGPVNISEVVGLEDAIGRVLAEDLVAPFPLPPFDNSAMDGYALRAKDLSGIGPWRLRVTGRVAAGDNVQESGQVGPGEVFRIFTGAALPKGADTVIMQV</sequence>
<dbReference type="PANTHER" id="PTHR10192">
    <property type="entry name" value="MOLYBDOPTERIN BIOSYNTHESIS PROTEIN"/>
    <property type="match status" value="1"/>
</dbReference>
<comment type="similarity">
    <text evidence="1">Belongs to the MoeA family.</text>
</comment>
<keyword evidence="1" id="KW-0479">Metal-binding</keyword>
<dbReference type="AlphaFoldDB" id="A0A9Q2S2T1"/>
<organism evidence="3 4">
    <name type="scientific">Pseudosulfitobacter pseudonitzschiae</name>
    <dbReference type="NCBI Taxonomy" id="1402135"/>
    <lineage>
        <taxon>Bacteria</taxon>
        <taxon>Pseudomonadati</taxon>
        <taxon>Pseudomonadota</taxon>
        <taxon>Alphaproteobacteria</taxon>
        <taxon>Rhodobacterales</taxon>
        <taxon>Roseobacteraceae</taxon>
        <taxon>Pseudosulfitobacter</taxon>
    </lineage>
</organism>
<reference evidence="3" key="1">
    <citation type="submission" date="2021-01" db="EMBL/GenBank/DDBJ databases">
        <title>Diatom-associated Roseobacters Show Island Model of Population Structure.</title>
        <authorList>
            <person name="Qu L."/>
            <person name="Feng X."/>
            <person name="Chen Y."/>
            <person name="Li L."/>
            <person name="Wang X."/>
            <person name="Hu Z."/>
            <person name="Wang H."/>
            <person name="Luo H."/>
        </authorList>
    </citation>
    <scope>NUCLEOTIDE SEQUENCE</scope>
    <source>
        <strain evidence="3">SM26-45</strain>
    </source>
</reference>
<dbReference type="PANTHER" id="PTHR10192:SF5">
    <property type="entry name" value="GEPHYRIN"/>
    <property type="match status" value="1"/>
</dbReference>
<dbReference type="GO" id="GO:0061599">
    <property type="term" value="F:molybdopterin molybdotransferase activity"/>
    <property type="evidence" value="ECO:0007669"/>
    <property type="project" value="UniProtKB-UniRule"/>
</dbReference>
<feature type="domain" description="MoeA N-terminal and linker" evidence="2">
    <location>
        <begin position="26"/>
        <end position="135"/>
    </location>
</feature>
<dbReference type="Proteomes" id="UP000809337">
    <property type="component" value="Unassembled WGS sequence"/>
</dbReference>
<evidence type="ECO:0000313" key="4">
    <source>
        <dbReference type="Proteomes" id="UP000809337"/>
    </source>
</evidence>
<dbReference type="InterPro" id="IPR036135">
    <property type="entry name" value="MoeA_linker/N_sf"/>
</dbReference>
<comment type="catalytic activity">
    <reaction evidence="1">
        <text>adenylyl-molybdopterin + molybdate = Mo-molybdopterin + AMP + H(+)</text>
        <dbReference type="Rhea" id="RHEA:35047"/>
        <dbReference type="ChEBI" id="CHEBI:15378"/>
        <dbReference type="ChEBI" id="CHEBI:36264"/>
        <dbReference type="ChEBI" id="CHEBI:62727"/>
        <dbReference type="ChEBI" id="CHEBI:71302"/>
        <dbReference type="ChEBI" id="CHEBI:456215"/>
    </reaction>
</comment>
<keyword evidence="1" id="KW-0500">Molybdenum</keyword>
<dbReference type="Gene3D" id="2.170.190.11">
    <property type="entry name" value="Molybdopterin biosynthesis moea protein, domain 3"/>
    <property type="match status" value="1"/>
</dbReference>
<dbReference type="Gene3D" id="3.90.105.10">
    <property type="entry name" value="Molybdopterin biosynthesis moea protein, domain 2"/>
    <property type="match status" value="1"/>
</dbReference>
<proteinExistence type="inferred from homology"/>
<evidence type="ECO:0000313" key="3">
    <source>
        <dbReference type="EMBL" id="MBM2357537.1"/>
    </source>
</evidence>
<evidence type="ECO:0000259" key="2">
    <source>
        <dbReference type="Pfam" id="PF03453"/>
    </source>
</evidence>
<dbReference type="GO" id="GO:0005829">
    <property type="term" value="C:cytosol"/>
    <property type="evidence" value="ECO:0007669"/>
    <property type="project" value="TreeGrafter"/>
</dbReference>
<dbReference type="GO" id="GO:0006777">
    <property type="term" value="P:Mo-molybdopterin cofactor biosynthetic process"/>
    <property type="evidence" value="ECO:0007669"/>
    <property type="project" value="UniProtKB-UniRule"/>
</dbReference>
<dbReference type="Pfam" id="PF03453">
    <property type="entry name" value="MoeA_N"/>
    <property type="match status" value="1"/>
</dbReference>
<dbReference type="InterPro" id="IPR005110">
    <property type="entry name" value="MoeA_linker/N"/>
</dbReference>
<dbReference type="EC" id="2.10.1.1" evidence="1"/>
<comment type="caution">
    <text evidence="3">The sequence shown here is derived from an EMBL/GenBank/DDBJ whole genome shotgun (WGS) entry which is preliminary data.</text>
</comment>
<dbReference type="SUPFAM" id="SSF63882">
    <property type="entry name" value="MoeA N-terminal region -like"/>
    <property type="match status" value="1"/>
</dbReference>
<keyword evidence="1" id="KW-0460">Magnesium</keyword>
<comment type="cofactor">
    <cofactor evidence="1">
        <name>Mg(2+)</name>
        <dbReference type="ChEBI" id="CHEBI:18420"/>
    </cofactor>
</comment>
<protein>
    <recommendedName>
        <fullName evidence="1">Molybdopterin molybdenumtransferase</fullName>
        <ecNumber evidence="1">2.10.1.1</ecNumber>
    </recommendedName>
</protein>
<gene>
    <name evidence="3" type="ORF">JQX14_23590</name>
</gene>
<name>A0A9Q2S2T1_9RHOB</name>
<comment type="pathway">
    <text evidence="1">Cofactor biosynthesis; molybdopterin biosynthesis.</text>
</comment>
<dbReference type="InterPro" id="IPR038987">
    <property type="entry name" value="MoeA-like"/>
</dbReference>
<evidence type="ECO:0000256" key="1">
    <source>
        <dbReference type="RuleBase" id="RU365090"/>
    </source>
</evidence>
<dbReference type="GO" id="GO:0046872">
    <property type="term" value="F:metal ion binding"/>
    <property type="evidence" value="ECO:0007669"/>
    <property type="project" value="UniProtKB-UniRule"/>
</dbReference>
<comment type="function">
    <text evidence="1">Catalyzes the insertion of molybdate into adenylated molybdopterin with the concomitant release of AMP.</text>
</comment>
<dbReference type="RefSeq" id="WP_231036333.1">
    <property type="nucleotide sequence ID" value="NZ_JAJNGX010000042.1"/>
</dbReference>
<dbReference type="EMBL" id="JAFBWN010000042">
    <property type="protein sequence ID" value="MBM2357537.1"/>
    <property type="molecule type" value="Genomic_DNA"/>
</dbReference>
<accession>A0A9Q2S2T1</accession>
<keyword evidence="1" id="KW-0501">Molybdenum cofactor biosynthesis</keyword>
<keyword evidence="1" id="KW-0808">Transferase</keyword>